<dbReference type="Proteomes" id="UP000191039">
    <property type="component" value="Unassembled WGS sequence"/>
</dbReference>
<name>A0A1Q4H6X8_9MYCO</name>
<evidence type="ECO:0000313" key="2">
    <source>
        <dbReference type="Proteomes" id="UP000191039"/>
    </source>
</evidence>
<evidence type="ECO:0000313" key="1">
    <source>
        <dbReference type="EMBL" id="OPE52175.1"/>
    </source>
</evidence>
<protein>
    <submittedName>
        <fullName evidence="1">Uncharacterized protein</fullName>
    </submittedName>
</protein>
<proteinExistence type="predicted"/>
<gene>
    <name evidence="1" type="ORF">BV510_18655</name>
</gene>
<accession>A0A1Q4H6X8</accession>
<comment type="caution">
    <text evidence="1">The sequence shown here is derived from an EMBL/GenBank/DDBJ whole genome shotgun (WGS) entry which is preliminary data.</text>
</comment>
<dbReference type="EMBL" id="MIJD01000210">
    <property type="protein sequence ID" value="OPE52175.1"/>
    <property type="molecule type" value="Genomic_DNA"/>
</dbReference>
<organism evidence="1 2">
    <name type="scientific">Mycolicibacterium diernhoferi</name>
    <dbReference type="NCBI Taxonomy" id="1801"/>
    <lineage>
        <taxon>Bacteria</taxon>
        <taxon>Bacillati</taxon>
        <taxon>Actinomycetota</taxon>
        <taxon>Actinomycetes</taxon>
        <taxon>Mycobacteriales</taxon>
        <taxon>Mycobacteriaceae</taxon>
        <taxon>Mycolicibacterium</taxon>
    </lineage>
</organism>
<dbReference type="AlphaFoldDB" id="A0A1Q4H6X8"/>
<reference evidence="1 2" key="1">
    <citation type="submission" date="2016-09" db="EMBL/GenBank/DDBJ databases">
        <title>genome sequences of unsequenced Mycobacteria.</title>
        <authorList>
            <person name="Greninger A.L."/>
            <person name="Jerome K.R."/>
            <person name="Mcnair B."/>
            <person name="Wallis C."/>
            <person name="Fang F."/>
        </authorList>
    </citation>
    <scope>NUCLEOTIDE SEQUENCE [LARGE SCALE GENOMIC DNA]</scope>
    <source>
        <strain evidence="1 2">BM1</strain>
    </source>
</reference>
<sequence>MSREEVVLMASLKRLAVLGFGSFAGATLLAGLGSATASAEVQESAPAPYVTSRQAILIDDNALRVADFGEARGFLDTRNAESGVVHAQGQGVHVDTIKAVPGTKAAPFNLASNGAFVFSPPIGDW</sequence>